<accession>A0AAU9JT68</accession>
<feature type="chain" id="PRO_5043482415" evidence="1">
    <location>
        <begin position="21"/>
        <end position="395"/>
    </location>
</feature>
<name>A0AAU9JT68_9CILI</name>
<evidence type="ECO:0000313" key="3">
    <source>
        <dbReference type="Proteomes" id="UP001162131"/>
    </source>
</evidence>
<evidence type="ECO:0000313" key="2">
    <source>
        <dbReference type="EMBL" id="CAG9328933.1"/>
    </source>
</evidence>
<organism evidence="2 3">
    <name type="scientific">Blepharisma stoltei</name>
    <dbReference type="NCBI Taxonomy" id="1481888"/>
    <lineage>
        <taxon>Eukaryota</taxon>
        <taxon>Sar</taxon>
        <taxon>Alveolata</taxon>
        <taxon>Ciliophora</taxon>
        <taxon>Postciliodesmatophora</taxon>
        <taxon>Heterotrichea</taxon>
        <taxon>Heterotrichida</taxon>
        <taxon>Blepharismidae</taxon>
        <taxon>Blepharisma</taxon>
    </lineage>
</organism>
<reference evidence="2" key="1">
    <citation type="submission" date="2021-09" db="EMBL/GenBank/DDBJ databases">
        <authorList>
            <consortium name="AG Swart"/>
            <person name="Singh M."/>
            <person name="Singh A."/>
            <person name="Seah K."/>
            <person name="Emmerich C."/>
        </authorList>
    </citation>
    <scope>NUCLEOTIDE SEQUENCE</scope>
    <source>
        <strain evidence="2">ATCC30299</strain>
    </source>
</reference>
<dbReference type="Proteomes" id="UP001162131">
    <property type="component" value="Unassembled WGS sequence"/>
</dbReference>
<feature type="signal peptide" evidence="1">
    <location>
        <begin position="1"/>
        <end position="20"/>
    </location>
</feature>
<evidence type="ECO:0000256" key="1">
    <source>
        <dbReference type="SAM" id="SignalP"/>
    </source>
</evidence>
<sequence>MVSKATSLMLLLSFFAVITAEYAEKEDYTLEIDQKLGSNAAGCSMYRCKKSSQTFSSNVCSWYDKNYDIYYVQTCLESQTCTAGTKAGENYTCITTPTTKLQAYPGEKCSTAADCVNSVGCTNGICEGTATGSACTTSAQCIPGDSCQKVAGTDVCTELIPVGKTGCANDYDCAYNAGCNIVSATTLTDNTCVEYLSLTPGSQVQELSCVGNYTNLCSSGYCAKTGTGTTAQYLCTDELKSNHSLPWKCYSTESEACVSNVDTHTGLYAISTCSCSFSPHGDAYCKPLLGDTPYKRLTQQNYKWVTSKYVSSCNTERRLWPSNLNCIQDYWTDTEAATMIYYGYALSSYTEIQGAEDCVMNVFEYEYLAAKKAYGKDEAAREITLAVALLISLIA</sequence>
<dbReference type="EMBL" id="CAJZBQ010000047">
    <property type="protein sequence ID" value="CAG9328933.1"/>
    <property type="molecule type" value="Genomic_DNA"/>
</dbReference>
<keyword evidence="1" id="KW-0732">Signal</keyword>
<gene>
    <name evidence="2" type="ORF">BSTOLATCC_MIC47772</name>
</gene>
<proteinExistence type="predicted"/>
<protein>
    <submittedName>
        <fullName evidence="2">Uncharacterized protein</fullName>
    </submittedName>
</protein>
<dbReference type="AlphaFoldDB" id="A0AAU9JT68"/>
<comment type="caution">
    <text evidence="2">The sequence shown here is derived from an EMBL/GenBank/DDBJ whole genome shotgun (WGS) entry which is preliminary data.</text>
</comment>
<keyword evidence="3" id="KW-1185">Reference proteome</keyword>